<dbReference type="Proteomes" id="UP000253551">
    <property type="component" value="Unassembled WGS sequence"/>
</dbReference>
<feature type="region of interest" description="Disordered" evidence="1">
    <location>
        <begin position="139"/>
        <end position="164"/>
    </location>
</feature>
<evidence type="ECO:0000313" key="3">
    <source>
        <dbReference type="EMBL" id="RCI03003.1"/>
    </source>
</evidence>
<dbReference type="AlphaFoldDB" id="A0A367KL89"/>
<protein>
    <recommendedName>
        <fullName evidence="2">Nitrogen regulatory protein areA GATA-like domain-containing protein</fullName>
    </recommendedName>
</protein>
<accession>A0A367KL89</accession>
<dbReference type="GO" id="GO:0006808">
    <property type="term" value="P:regulation of nitrogen utilization"/>
    <property type="evidence" value="ECO:0007669"/>
    <property type="project" value="TreeGrafter"/>
</dbReference>
<dbReference type="PANTHER" id="PTHR28014">
    <property type="entry name" value="NEGATIVE REGULATOR OF RAS-CAMP PATHWAY"/>
    <property type="match status" value="1"/>
</dbReference>
<feature type="domain" description="Nitrogen regulatory protein areA GATA-like" evidence="2">
    <location>
        <begin position="31"/>
        <end position="58"/>
    </location>
</feature>
<dbReference type="GO" id="GO:0000122">
    <property type="term" value="P:negative regulation of transcription by RNA polymerase II"/>
    <property type="evidence" value="ECO:0007669"/>
    <property type="project" value="TreeGrafter"/>
</dbReference>
<organism evidence="3 4">
    <name type="scientific">Rhizopus stolonifer</name>
    <name type="common">Rhizopus nigricans</name>
    <dbReference type="NCBI Taxonomy" id="4846"/>
    <lineage>
        <taxon>Eukaryota</taxon>
        <taxon>Fungi</taxon>
        <taxon>Fungi incertae sedis</taxon>
        <taxon>Mucoromycota</taxon>
        <taxon>Mucoromycotina</taxon>
        <taxon>Mucoromycetes</taxon>
        <taxon>Mucorales</taxon>
        <taxon>Mucorineae</taxon>
        <taxon>Rhizopodaceae</taxon>
        <taxon>Rhizopus</taxon>
    </lineage>
</organism>
<dbReference type="PANTHER" id="PTHR28014:SF1">
    <property type="entry name" value="NEGATIVE REGULATOR OF RAS-CAMP PATHWAY"/>
    <property type="match status" value="1"/>
</dbReference>
<dbReference type="EMBL" id="PJQM01001180">
    <property type="protein sequence ID" value="RCI03003.1"/>
    <property type="molecule type" value="Genomic_DNA"/>
</dbReference>
<dbReference type="Pfam" id="PF08550">
    <property type="entry name" value="GATA_AreA"/>
    <property type="match status" value="1"/>
</dbReference>
<comment type="caution">
    <text evidence="3">The sequence shown here is derived from an EMBL/GenBank/DDBJ whole genome shotgun (WGS) entry which is preliminary data.</text>
</comment>
<evidence type="ECO:0000259" key="2">
    <source>
        <dbReference type="Pfam" id="PF08550"/>
    </source>
</evidence>
<feature type="compositionally biased region" description="Acidic residues" evidence="1">
    <location>
        <begin position="142"/>
        <end position="151"/>
    </location>
</feature>
<reference evidence="3 4" key="1">
    <citation type="journal article" date="2018" name="G3 (Bethesda)">
        <title>Phylogenetic and Phylogenomic Definition of Rhizopus Species.</title>
        <authorList>
            <person name="Gryganskyi A.P."/>
            <person name="Golan J."/>
            <person name="Dolatabadi S."/>
            <person name="Mondo S."/>
            <person name="Robb S."/>
            <person name="Idnurm A."/>
            <person name="Muszewska A."/>
            <person name="Steczkiewicz K."/>
            <person name="Masonjones S."/>
            <person name="Liao H.L."/>
            <person name="Gajdeczka M.T."/>
            <person name="Anike F."/>
            <person name="Vuek A."/>
            <person name="Anishchenko I.M."/>
            <person name="Voigt K."/>
            <person name="de Hoog G.S."/>
            <person name="Smith M.E."/>
            <person name="Heitman J."/>
            <person name="Vilgalys R."/>
            <person name="Stajich J.E."/>
        </authorList>
    </citation>
    <scope>NUCLEOTIDE SEQUENCE [LARGE SCALE GENOMIC DNA]</scope>
    <source>
        <strain evidence="3 4">LSU 92-RS-03</strain>
    </source>
</reference>
<dbReference type="STRING" id="4846.A0A367KL89"/>
<dbReference type="InterPro" id="IPR013860">
    <property type="entry name" value="AreA_GATA"/>
</dbReference>
<dbReference type="GO" id="GO:0031930">
    <property type="term" value="P:mitochondria-nucleus signaling pathway"/>
    <property type="evidence" value="ECO:0007669"/>
    <property type="project" value="TreeGrafter"/>
</dbReference>
<proteinExistence type="predicted"/>
<dbReference type="InterPro" id="IPR053043">
    <property type="entry name" value="Ras-cAMP_regulatory"/>
</dbReference>
<dbReference type="GO" id="GO:0005737">
    <property type="term" value="C:cytoplasm"/>
    <property type="evidence" value="ECO:0007669"/>
    <property type="project" value="TreeGrafter"/>
</dbReference>
<evidence type="ECO:0000256" key="1">
    <source>
        <dbReference type="SAM" id="MobiDB-lite"/>
    </source>
</evidence>
<evidence type="ECO:0000313" key="4">
    <source>
        <dbReference type="Proteomes" id="UP000253551"/>
    </source>
</evidence>
<keyword evidence="4" id="KW-1185">Reference proteome</keyword>
<sequence>MAQTSELPVLSLASPNIHKLRDMNVDNLSYMWTVFSRCKNNLENGRRLENISWRMWYRQTSLKEKPSQPTCLKEESTEAFVQPKRLVSTRSTADPPIQPILPVKRNSKFFINDDSDESDEFDESDDDTAYSTYNTMKSYQIESDDDNDDDHSDCGSFETIDEPQEDQIDEKAFMIEFRKRSPCNIKGQSLLTILLQTQVPPDQSISSNTYLSKTLSENI</sequence>
<gene>
    <name evidence="3" type="ORF">CU098_012381</name>
</gene>
<dbReference type="OrthoDB" id="515401at2759"/>
<name>A0A367KL89_RHIST</name>